<feature type="signal peptide" evidence="3">
    <location>
        <begin position="1"/>
        <end position="24"/>
    </location>
</feature>
<comment type="caution">
    <text evidence="4">The sequence shown here is derived from an EMBL/GenBank/DDBJ whole genome shotgun (WGS) entry which is preliminary data.</text>
</comment>
<dbReference type="SUPFAM" id="SSF48208">
    <property type="entry name" value="Six-hairpin glycosidases"/>
    <property type="match status" value="1"/>
</dbReference>
<dbReference type="PANTHER" id="PTHR36845">
    <property type="entry name" value="HYDROLASE, PUTATIVE (AFU_ORTHOLOGUE AFUA_7G05090)-RELATED"/>
    <property type="match status" value="1"/>
</dbReference>
<comment type="similarity">
    <text evidence="2">Belongs to the glycosyl hydrolase 88 family.</text>
</comment>
<protein>
    <recommendedName>
        <fullName evidence="6">Glycoside hydrolase family 88 protein</fullName>
    </recommendedName>
</protein>
<evidence type="ECO:0000256" key="1">
    <source>
        <dbReference type="ARBA" id="ARBA00022801"/>
    </source>
</evidence>
<evidence type="ECO:0000313" key="4">
    <source>
        <dbReference type="EMBL" id="KAK7049412.1"/>
    </source>
</evidence>
<dbReference type="InterPro" id="IPR012341">
    <property type="entry name" value="6hp_glycosidase-like_sf"/>
</dbReference>
<evidence type="ECO:0008006" key="6">
    <source>
        <dbReference type="Google" id="ProtNLM"/>
    </source>
</evidence>
<keyword evidence="5" id="KW-1185">Reference proteome</keyword>
<feature type="chain" id="PRO_5043900551" description="Glycoside hydrolase family 88 protein" evidence="3">
    <location>
        <begin position="25"/>
        <end position="411"/>
    </location>
</feature>
<dbReference type="Gene3D" id="1.50.10.10">
    <property type="match status" value="1"/>
</dbReference>
<evidence type="ECO:0000313" key="5">
    <source>
        <dbReference type="Proteomes" id="UP001383192"/>
    </source>
</evidence>
<dbReference type="InterPro" id="IPR008928">
    <property type="entry name" value="6-hairpin_glycosidase_sf"/>
</dbReference>
<keyword evidence="1" id="KW-0378">Hydrolase</keyword>
<sequence length="411" mass="45772">MLAEFQSLLHNSLLLIGYVGTGKANLPPTNELFSPIIPQKIARTFNALPNPIQYPQWTNQGEPGHWQYFVPDTWTSGFFPQTLYEMHTRQTLCPGDQGGQGIDWVEYGRRASIGLASLPGHNTQGHDVGFLSFPFIQELEVNPQNETAKNVINAFARELAARFNPNVGATLSWDPPANNPNLFRVIIDNMMNLELLFVSEELTGNKTLGNIARAHADTTMKNQIRADGSTWHVIEYNPRTGAVTAKHTAQGYSDDSTWARGQAWGIYGFANMFKRTGNQDYLLTARRLASYFLDNLPNDNIVPWDFNAPLNDPKNFGVRPADSSAATVAATGLLLLADVETDWWATERWVAGAVKILDNITKLAWKPSWESLLSNGTVNWPNNNYLTGIVYGDYYFVKAGNDLIKMGLAEC</sequence>
<gene>
    <name evidence="4" type="ORF">VNI00_006013</name>
</gene>
<proteinExistence type="inferred from homology"/>
<dbReference type="PANTHER" id="PTHR36845:SF1">
    <property type="entry name" value="HYDROLASE, PUTATIVE (AFU_ORTHOLOGUE AFUA_7G05090)-RELATED"/>
    <property type="match status" value="1"/>
</dbReference>
<dbReference type="InterPro" id="IPR052369">
    <property type="entry name" value="UG_Glycosaminoglycan_Hydrolase"/>
</dbReference>
<dbReference type="GO" id="GO:0000272">
    <property type="term" value="P:polysaccharide catabolic process"/>
    <property type="evidence" value="ECO:0007669"/>
    <property type="project" value="TreeGrafter"/>
</dbReference>
<name>A0AAW0DDG7_9AGAR</name>
<keyword evidence="3" id="KW-0732">Signal</keyword>
<dbReference type="Proteomes" id="UP001383192">
    <property type="component" value="Unassembled WGS sequence"/>
</dbReference>
<reference evidence="4 5" key="1">
    <citation type="submission" date="2024-01" db="EMBL/GenBank/DDBJ databases">
        <title>A draft genome for a cacao thread blight-causing isolate of Paramarasmius palmivorus.</title>
        <authorList>
            <person name="Baruah I.K."/>
            <person name="Bukari Y."/>
            <person name="Amoako-Attah I."/>
            <person name="Meinhardt L.W."/>
            <person name="Bailey B.A."/>
            <person name="Cohen S.P."/>
        </authorList>
    </citation>
    <scope>NUCLEOTIDE SEQUENCE [LARGE SCALE GENOMIC DNA]</scope>
    <source>
        <strain evidence="4 5">GH-12</strain>
    </source>
</reference>
<evidence type="ECO:0000256" key="2">
    <source>
        <dbReference type="ARBA" id="ARBA00038358"/>
    </source>
</evidence>
<accession>A0AAW0DDG7</accession>
<dbReference type="EMBL" id="JAYKXP010000017">
    <property type="protein sequence ID" value="KAK7049412.1"/>
    <property type="molecule type" value="Genomic_DNA"/>
</dbReference>
<dbReference type="GO" id="GO:0052757">
    <property type="term" value="F:chondroitin hydrolase activity"/>
    <property type="evidence" value="ECO:0007669"/>
    <property type="project" value="TreeGrafter"/>
</dbReference>
<dbReference type="AlphaFoldDB" id="A0AAW0DDG7"/>
<organism evidence="4 5">
    <name type="scientific">Paramarasmius palmivorus</name>
    <dbReference type="NCBI Taxonomy" id="297713"/>
    <lineage>
        <taxon>Eukaryota</taxon>
        <taxon>Fungi</taxon>
        <taxon>Dikarya</taxon>
        <taxon>Basidiomycota</taxon>
        <taxon>Agaricomycotina</taxon>
        <taxon>Agaricomycetes</taxon>
        <taxon>Agaricomycetidae</taxon>
        <taxon>Agaricales</taxon>
        <taxon>Marasmiineae</taxon>
        <taxon>Marasmiaceae</taxon>
        <taxon>Paramarasmius</taxon>
    </lineage>
</organism>
<evidence type="ECO:0000256" key="3">
    <source>
        <dbReference type="SAM" id="SignalP"/>
    </source>
</evidence>